<feature type="domain" description="RING-type" evidence="9">
    <location>
        <begin position="51"/>
        <end position="314"/>
    </location>
</feature>
<keyword evidence="3" id="KW-0479">Metal-binding</keyword>
<keyword evidence="6" id="KW-0833">Ubl conjugation pathway</keyword>
<evidence type="ECO:0000256" key="8">
    <source>
        <dbReference type="SAM" id="MobiDB-lite"/>
    </source>
</evidence>
<comment type="pathway">
    <text evidence="1">Protein modification; protein ubiquitination.</text>
</comment>
<evidence type="ECO:0000256" key="7">
    <source>
        <dbReference type="ARBA" id="ARBA00022833"/>
    </source>
</evidence>
<keyword evidence="11" id="KW-1185">Reference proteome</keyword>
<evidence type="ECO:0000256" key="3">
    <source>
        <dbReference type="ARBA" id="ARBA00022723"/>
    </source>
</evidence>
<reference evidence="10" key="1">
    <citation type="journal article" date="2020" name="Stud. Mycol.">
        <title>101 Dothideomycetes genomes: a test case for predicting lifestyles and emergence of pathogens.</title>
        <authorList>
            <person name="Haridas S."/>
            <person name="Albert R."/>
            <person name="Binder M."/>
            <person name="Bloem J."/>
            <person name="Labutti K."/>
            <person name="Salamov A."/>
            <person name="Andreopoulos B."/>
            <person name="Baker S."/>
            <person name="Barry K."/>
            <person name="Bills G."/>
            <person name="Bluhm B."/>
            <person name="Cannon C."/>
            <person name="Castanera R."/>
            <person name="Culley D."/>
            <person name="Daum C."/>
            <person name="Ezra D."/>
            <person name="Gonzalez J."/>
            <person name="Henrissat B."/>
            <person name="Kuo A."/>
            <person name="Liang C."/>
            <person name="Lipzen A."/>
            <person name="Lutzoni F."/>
            <person name="Magnuson J."/>
            <person name="Mondo S."/>
            <person name="Nolan M."/>
            <person name="Ohm R."/>
            <person name="Pangilinan J."/>
            <person name="Park H.-J."/>
            <person name="Ramirez L."/>
            <person name="Alfaro M."/>
            <person name="Sun H."/>
            <person name="Tritt A."/>
            <person name="Yoshinaga Y."/>
            <person name="Zwiers L.-H."/>
            <person name="Turgeon B."/>
            <person name="Goodwin S."/>
            <person name="Spatafora J."/>
            <person name="Crous P."/>
            <person name="Grigoriev I."/>
        </authorList>
    </citation>
    <scope>NUCLEOTIDE SEQUENCE</scope>
    <source>
        <strain evidence="10">CBS 480.64</strain>
    </source>
</reference>
<evidence type="ECO:0000256" key="4">
    <source>
        <dbReference type="ARBA" id="ARBA00022737"/>
    </source>
</evidence>
<dbReference type="EMBL" id="MU005981">
    <property type="protein sequence ID" value="KAF2860507.1"/>
    <property type="molecule type" value="Genomic_DNA"/>
</dbReference>
<dbReference type="Proteomes" id="UP000799421">
    <property type="component" value="Unassembled WGS sequence"/>
</dbReference>
<proteinExistence type="predicted"/>
<organism evidence="10 11">
    <name type="scientific">Piedraia hortae CBS 480.64</name>
    <dbReference type="NCBI Taxonomy" id="1314780"/>
    <lineage>
        <taxon>Eukaryota</taxon>
        <taxon>Fungi</taxon>
        <taxon>Dikarya</taxon>
        <taxon>Ascomycota</taxon>
        <taxon>Pezizomycotina</taxon>
        <taxon>Dothideomycetes</taxon>
        <taxon>Dothideomycetidae</taxon>
        <taxon>Capnodiales</taxon>
        <taxon>Piedraiaceae</taxon>
        <taxon>Piedraia</taxon>
    </lineage>
</organism>
<dbReference type="GO" id="GO:0016740">
    <property type="term" value="F:transferase activity"/>
    <property type="evidence" value="ECO:0007669"/>
    <property type="project" value="UniProtKB-KW"/>
</dbReference>
<evidence type="ECO:0000259" key="9">
    <source>
        <dbReference type="PROSITE" id="PS51873"/>
    </source>
</evidence>
<dbReference type="SUPFAM" id="SSF57850">
    <property type="entry name" value="RING/U-box"/>
    <property type="match status" value="1"/>
</dbReference>
<dbReference type="Gene3D" id="1.20.120.1750">
    <property type="match status" value="1"/>
</dbReference>
<keyword evidence="2" id="KW-0808">Transferase</keyword>
<dbReference type="InterPro" id="IPR051628">
    <property type="entry name" value="LUBAC_E3_Ligases"/>
</dbReference>
<dbReference type="GO" id="GO:0008270">
    <property type="term" value="F:zinc ion binding"/>
    <property type="evidence" value="ECO:0007669"/>
    <property type="project" value="UniProtKB-KW"/>
</dbReference>
<dbReference type="InterPro" id="IPR047544">
    <property type="entry name" value="RING-HC_RBR_RNF216"/>
</dbReference>
<protein>
    <recommendedName>
        <fullName evidence="9">RING-type domain-containing protein</fullName>
    </recommendedName>
</protein>
<dbReference type="PROSITE" id="PS51873">
    <property type="entry name" value="TRIAD"/>
    <property type="match status" value="1"/>
</dbReference>
<dbReference type="PANTHER" id="PTHR22770">
    <property type="entry name" value="UBIQUITIN CONJUGATING ENZYME 7 INTERACTING PROTEIN-RELATED"/>
    <property type="match status" value="1"/>
</dbReference>
<feature type="compositionally biased region" description="Low complexity" evidence="8">
    <location>
        <begin position="13"/>
        <end position="25"/>
    </location>
</feature>
<feature type="region of interest" description="Disordered" evidence="8">
    <location>
        <begin position="13"/>
        <end position="47"/>
    </location>
</feature>
<evidence type="ECO:0000256" key="2">
    <source>
        <dbReference type="ARBA" id="ARBA00022679"/>
    </source>
</evidence>
<accession>A0A6A7BZV8</accession>
<evidence type="ECO:0000313" key="10">
    <source>
        <dbReference type="EMBL" id="KAF2860507.1"/>
    </source>
</evidence>
<evidence type="ECO:0000313" key="11">
    <source>
        <dbReference type="Proteomes" id="UP000799421"/>
    </source>
</evidence>
<dbReference type="Pfam" id="PF26200">
    <property type="entry name" value="Rcat_RNF216"/>
    <property type="match status" value="1"/>
</dbReference>
<feature type="compositionally biased region" description="Basic and acidic residues" evidence="8">
    <location>
        <begin position="30"/>
        <end position="47"/>
    </location>
</feature>
<dbReference type="PANTHER" id="PTHR22770:SF42">
    <property type="entry name" value="FINGER PROTEIN (ZIN), PUTATIVE (AFU_ORTHOLOGUE AFUA_4G03910)-RELATED"/>
    <property type="match status" value="1"/>
</dbReference>
<keyword evidence="4" id="KW-0677">Repeat</keyword>
<evidence type="ECO:0000256" key="5">
    <source>
        <dbReference type="ARBA" id="ARBA00022771"/>
    </source>
</evidence>
<name>A0A6A7BZV8_9PEZI</name>
<keyword evidence="5" id="KW-0863">Zinc-finger</keyword>
<keyword evidence="7" id="KW-0862">Zinc</keyword>
<sequence length="358" mass="41114">MPWRHRGRRQPFVFTNTPTFSTSSTLEYPNHSDETRPKSPDKQPLKQNEPKNIECVCCFETVSLSEVTHCNSGAKHPHCKTCIRRVMREAIYGQSWTRMVDHKREGLYCFSTTTDACTGHISSIAIHDSICEDDDQGKKIWTAFHHKCIKTMFFERNISTRECPFCSALHAIKPPEPPTKPSLLSRLPFLSSFHKKTQQQPQPQPQPQLPLLKPSTRRVEKFRCRNEACGKVSCLLCKSEWQKDHTCYVAQRSTLRHQLDEAASDLIKRICPRCNIAVVKESGCNTVTCSCNASFCFGCGKELKMGDYSCCRFEQEQDVKVRLEDARSRIVKEWKRERGTVASSLQMCGLRRRGAVRY</sequence>
<dbReference type="OrthoDB" id="1431934at2759"/>
<gene>
    <name evidence="10" type="ORF">K470DRAFT_70983</name>
</gene>
<dbReference type="Pfam" id="PF26191">
    <property type="entry name" value="RING-HC_RBR_RNF216"/>
    <property type="match status" value="1"/>
</dbReference>
<evidence type="ECO:0000256" key="6">
    <source>
        <dbReference type="ARBA" id="ARBA00022786"/>
    </source>
</evidence>
<evidence type="ECO:0000256" key="1">
    <source>
        <dbReference type="ARBA" id="ARBA00004906"/>
    </source>
</evidence>
<dbReference type="InterPro" id="IPR044066">
    <property type="entry name" value="TRIAD_supradom"/>
</dbReference>
<dbReference type="AlphaFoldDB" id="A0A6A7BZV8"/>